<keyword evidence="6" id="KW-1185">Reference proteome</keyword>
<dbReference type="Gene3D" id="2.60.120.40">
    <property type="match status" value="1"/>
</dbReference>
<dbReference type="GO" id="GO:0005615">
    <property type="term" value="C:extracellular space"/>
    <property type="evidence" value="ECO:0007669"/>
    <property type="project" value="TreeGrafter"/>
</dbReference>
<dbReference type="EMBL" id="JAFIRN010000010">
    <property type="protein sequence ID" value="KAG5840312.1"/>
    <property type="molecule type" value="Genomic_DNA"/>
</dbReference>
<dbReference type="InterPro" id="IPR008983">
    <property type="entry name" value="Tumour_necrosis_fac-like_dom"/>
</dbReference>
<organism evidence="5 6">
    <name type="scientific">Anguilla anguilla</name>
    <name type="common">European freshwater eel</name>
    <name type="synonym">Muraena anguilla</name>
    <dbReference type="NCBI Taxonomy" id="7936"/>
    <lineage>
        <taxon>Eukaryota</taxon>
        <taxon>Metazoa</taxon>
        <taxon>Chordata</taxon>
        <taxon>Craniata</taxon>
        <taxon>Vertebrata</taxon>
        <taxon>Euteleostomi</taxon>
        <taxon>Actinopterygii</taxon>
        <taxon>Neopterygii</taxon>
        <taxon>Teleostei</taxon>
        <taxon>Anguilliformes</taxon>
        <taxon>Anguillidae</taxon>
        <taxon>Anguilla</taxon>
    </lineage>
</organism>
<dbReference type="Proteomes" id="UP001044222">
    <property type="component" value="Chromosome 10"/>
</dbReference>
<feature type="binding site" description="axial binding residue" evidence="1">
    <location>
        <position position="481"/>
    </location>
    <ligand>
        <name>heme b</name>
        <dbReference type="ChEBI" id="CHEBI:60344"/>
    </ligand>
    <ligandPart>
        <name>Fe</name>
        <dbReference type="ChEBI" id="CHEBI:18248"/>
    </ligandPart>
</feature>
<dbReference type="FunFam" id="1.10.640.10:FF:000013">
    <property type="entry name" value="Thyroid peroxidase"/>
    <property type="match status" value="1"/>
</dbReference>
<dbReference type="PROSITE" id="PS50292">
    <property type="entry name" value="PEROXIDASE_3"/>
    <property type="match status" value="1"/>
</dbReference>
<dbReference type="PANTHER" id="PTHR11475:SF63">
    <property type="entry name" value="EOSINOPHIL PEROXIDASE"/>
    <property type="match status" value="1"/>
</dbReference>
<feature type="region of interest" description="Disordered" evidence="2">
    <location>
        <begin position="669"/>
        <end position="700"/>
    </location>
</feature>
<evidence type="ECO:0000256" key="3">
    <source>
        <dbReference type="SAM" id="SignalP"/>
    </source>
</evidence>
<feature type="signal peptide" evidence="3">
    <location>
        <begin position="1"/>
        <end position="22"/>
    </location>
</feature>
<dbReference type="PROSITE" id="PS50871">
    <property type="entry name" value="C1Q"/>
    <property type="match status" value="1"/>
</dbReference>
<dbReference type="SMART" id="SM00110">
    <property type="entry name" value="C1Q"/>
    <property type="match status" value="1"/>
</dbReference>
<reference evidence="5" key="1">
    <citation type="submission" date="2021-01" db="EMBL/GenBank/DDBJ databases">
        <title>A chromosome-scale assembly of European eel, Anguilla anguilla.</title>
        <authorList>
            <person name="Henkel C."/>
            <person name="Jong-Raadsen S.A."/>
            <person name="Dufour S."/>
            <person name="Weltzien F.-A."/>
            <person name="Palstra A.P."/>
            <person name="Pelster B."/>
            <person name="Spaink H.P."/>
            <person name="Van Den Thillart G.E."/>
            <person name="Jansen H."/>
            <person name="Zahm M."/>
            <person name="Klopp C."/>
            <person name="Cedric C."/>
            <person name="Louis A."/>
            <person name="Berthelot C."/>
            <person name="Parey E."/>
            <person name="Roest Crollius H."/>
            <person name="Montfort J."/>
            <person name="Robinson-Rechavi M."/>
            <person name="Bucao C."/>
            <person name="Bouchez O."/>
            <person name="Gislard M."/>
            <person name="Lluch J."/>
            <person name="Milhes M."/>
            <person name="Lampietro C."/>
            <person name="Lopez Roques C."/>
            <person name="Donnadieu C."/>
            <person name="Braasch I."/>
            <person name="Desvignes T."/>
            <person name="Postlethwait J."/>
            <person name="Bobe J."/>
            <person name="Guiguen Y."/>
            <person name="Dirks R."/>
        </authorList>
    </citation>
    <scope>NUCLEOTIDE SEQUENCE</scope>
    <source>
        <strain evidence="5">Tag_6206</strain>
        <tissue evidence="5">Liver</tissue>
    </source>
</reference>
<proteinExistence type="predicted"/>
<dbReference type="GO" id="GO:0020037">
    <property type="term" value="F:heme binding"/>
    <property type="evidence" value="ECO:0007669"/>
    <property type="project" value="InterPro"/>
</dbReference>
<dbReference type="InterPro" id="IPR001073">
    <property type="entry name" value="C1q_dom"/>
</dbReference>
<dbReference type="PRINTS" id="PR00457">
    <property type="entry name" value="ANPEROXIDASE"/>
</dbReference>
<evidence type="ECO:0000313" key="6">
    <source>
        <dbReference type="Proteomes" id="UP001044222"/>
    </source>
</evidence>
<dbReference type="InterPro" id="IPR010255">
    <property type="entry name" value="Haem_peroxidase_sf"/>
</dbReference>
<evidence type="ECO:0000256" key="2">
    <source>
        <dbReference type="SAM" id="MobiDB-lite"/>
    </source>
</evidence>
<dbReference type="InterPro" id="IPR019791">
    <property type="entry name" value="Haem_peroxidase_animal"/>
</dbReference>
<comment type="caution">
    <text evidence="5">The sequence shown here is derived from an EMBL/GenBank/DDBJ whole genome shotgun (WGS) entry which is preliminary data.</text>
</comment>
<keyword evidence="1" id="KW-0479">Metal-binding</keyword>
<feature type="chain" id="PRO_5038691790" description="C1q domain-containing protein" evidence="3">
    <location>
        <begin position="23"/>
        <end position="885"/>
    </location>
</feature>
<evidence type="ECO:0000313" key="5">
    <source>
        <dbReference type="EMBL" id="KAG5840312.1"/>
    </source>
</evidence>
<dbReference type="SUPFAM" id="SSF48113">
    <property type="entry name" value="Heme-dependent peroxidases"/>
    <property type="match status" value="1"/>
</dbReference>
<accession>A0A9D3RUU4</accession>
<feature type="compositionally biased region" description="Basic residues" evidence="2">
    <location>
        <begin position="673"/>
        <end position="692"/>
    </location>
</feature>
<dbReference type="Pfam" id="PF03098">
    <property type="entry name" value="An_peroxidase"/>
    <property type="match status" value="1"/>
</dbReference>
<evidence type="ECO:0000259" key="4">
    <source>
        <dbReference type="PROSITE" id="PS50871"/>
    </source>
</evidence>
<name>A0A9D3RUU4_ANGAN</name>
<keyword evidence="1" id="KW-0408">Iron</keyword>
<dbReference type="PANTHER" id="PTHR11475">
    <property type="entry name" value="OXIDASE/PEROXIDASE"/>
    <property type="match status" value="1"/>
</dbReference>
<evidence type="ECO:0000256" key="1">
    <source>
        <dbReference type="PIRSR" id="PIRSR619791-2"/>
    </source>
</evidence>
<dbReference type="AlphaFoldDB" id="A0A9D3RUU4"/>
<dbReference type="InterPro" id="IPR037120">
    <property type="entry name" value="Haem_peroxidase_sf_animal"/>
</dbReference>
<dbReference type="SUPFAM" id="SSF49842">
    <property type="entry name" value="TNF-like"/>
    <property type="match status" value="1"/>
</dbReference>
<dbReference type="PRINTS" id="PR00007">
    <property type="entry name" value="COMPLEMNTC1Q"/>
</dbReference>
<keyword evidence="3" id="KW-0732">Signal</keyword>
<protein>
    <recommendedName>
        <fullName evidence="4">C1q domain-containing protein</fullName>
    </recommendedName>
</protein>
<dbReference type="GO" id="GO:0006979">
    <property type="term" value="P:response to oxidative stress"/>
    <property type="evidence" value="ECO:0007669"/>
    <property type="project" value="InterPro"/>
</dbReference>
<keyword evidence="1" id="KW-0349">Heme</keyword>
<dbReference type="GO" id="GO:0004601">
    <property type="term" value="F:peroxidase activity"/>
    <property type="evidence" value="ECO:0007669"/>
    <property type="project" value="InterPro"/>
</dbReference>
<dbReference type="Pfam" id="PF00386">
    <property type="entry name" value="C1q"/>
    <property type="match status" value="1"/>
</dbReference>
<dbReference type="Gene3D" id="1.10.640.10">
    <property type="entry name" value="Haem peroxidase domain superfamily, animal type"/>
    <property type="match status" value="1"/>
</dbReference>
<sequence length="885" mass="98598">MRGFLGLLVSAMCLCLLGQAFAEESLGSRYILDAVEEAKRLVDEAYKYSRETSLDRVRRNTVSAANRLRLMKQPFGETRSAVRAADYMENALRLIQENVHAHGRYRRSLNATDLLTTDELNTLARLTGCSARVQPPSCRTTAQINKYRTATNVCNNRKNPRLGASNTPLARWLPPRYQDGVSLPIAWDRELEVNGRVLPLVREVSNRILKTANEDVVSDNMYTHLVTIFGQWTDHDLTLTPTSPSIRSFSNGINCEESCDRAEPCFPIKPGRLHALPPLGPGCGTGSTGFVFGAGNVRQQMNTLTAYLDAGQVYGSTDAQALSLRDLTNDGGLLRVNERYRDADGREHLPFGTMPANMCATRNAILNTTGLEEVPCFVAGDGRVIENIALGSVHTLFLREHNRLARALLQLNPHWSSETLYQEARKIMGAYFQVITFRDYLFYIVGPDYMERYLPAYPGYDENVDPSIANVFATAAFRFAHMAIQPFIFRLDENYSENPAHPSVLLHKAFFTPWRLLFEGGVDPLLRGLVGQRAKLNVQDKLMHEELRNKLFQFSSKLALDLASLNMQRGRDHGLPGYNAWRGFCGLSQPQNEEELAQVMNNTVMARKLIELYGTPENIDVWMGGIAEPFVHGGRVGPLFACIIATQFQKIRQGRRAVVAEGGRVHQPAARLPHPHVPRPHHLRQQRRHRGPHQPLPVPASRGRLRALRGHPGVRPDPLAGEPGTTTYASPWTERTTWTTRSTRASWTCGPPGPLAPSNSTSSHSAFAVRLGYNSPSPNQKIVFRESIYNEQGHYSTKTGVFTCVVPGLYMFDFHVTLHENAGSVDLRRNGALVFHSSTSRTDGYITASGGTMVPLRKGDKVWLQANLGGNGLTADSYFLGHLLY</sequence>
<feature type="domain" description="C1q" evidence="4">
    <location>
        <begin position="760"/>
        <end position="885"/>
    </location>
</feature>
<dbReference type="GO" id="GO:0046872">
    <property type="term" value="F:metal ion binding"/>
    <property type="evidence" value="ECO:0007669"/>
    <property type="project" value="UniProtKB-KW"/>
</dbReference>
<gene>
    <name evidence="5" type="ORF">ANANG_G00187480</name>
</gene>